<feature type="transmembrane region" description="Helical" evidence="1">
    <location>
        <begin position="71"/>
        <end position="102"/>
    </location>
</feature>
<dbReference type="Proteomes" id="UP000193435">
    <property type="component" value="Unassembled WGS sequence"/>
</dbReference>
<evidence type="ECO:0000313" key="3">
    <source>
        <dbReference type="Proteomes" id="UP000193435"/>
    </source>
</evidence>
<reference evidence="2 3" key="1">
    <citation type="submission" date="2017-04" db="EMBL/GenBank/DDBJ databases">
        <authorList>
            <person name="Afonso C.L."/>
            <person name="Miller P.J."/>
            <person name="Scott M.A."/>
            <person name="Spackman E."/>
            <person name="Goraichik I."/>
            <person name="Dimitrov K.M."/>
            <person name="Suarez D.L."/>
            <person name="Swayne D.E."/>
        </authorList>
    </citation>
    <scope>NUCLEOTIDE SEQUENCE [LARGE SCALE GENOMIC DNA]</scope>
    <source>
        <strain evidence="2 3">LMG26642</strain>
    </source>
</reference>
<feature type="transmembrane region" description="Helical" evidence="1">
    <location>
        <begin position="136"/>
        <end position="151"/>
    </location>
</feature>
<dbReference type="STRING" id="1073423.SAMN04488700_0235"/>
<name>A0A1X7MPG5_9LACT</name>
<feature type="transmembrane region" description="Helical" evidence="1">
    <location>
        <begin position="114"/>
        <end position="130"/>
    </location>
</feature>
<feature type="transmembrane region" description="Helical" evidence="1">
    <location>
        <begin position="158"/>
        <end position="180"/>
    </location>
</feature>
<protein>
    <submittedName>
        <fullName evidence="2">Uncharacterized protein</fullName>
    </submittedName>
</protein>
<feature type="transmembrane region" description="Helical" evidence="1">
    <location>
        <begin position="26"/>
        <end position="51"/>
    </location>
</feature>
<gene>
    <name evidence="2" type="ORF">SAMN04488700_0235</name>
</gene>
<organism evidence="2 3">
    <name type="scientific">Carnobacterium iners</name>
    <dbReference type="NCBI Taxonomy" id="1073423"/>
    <lineage>
        <taxon>Bacteria</taxon>
        <taxon>Bacillati</taxon>
        <taxon>Bacillota</taxon>
        <taxon>Bacilli</taxon>
        <taxon>Lactobacillales</taxon>
        <taxon>Carnobacteriaceae</taxon>
        <taxon>Carnobacterium</taxon>
    </lineage>
</organism>
<evidence type="ECO:0000313" key="2">
    <source>
        <dbReference type="EMBL" id="SMH26712.1"/>
    </source>
</evidence>
<feature type="transmembrane region" description="Helical" evidence="1">
    <location>
        <begin position="252"/>
        <end position="271"/>
    </location>
</feature>
<accession>A0A1X7MPG5</accession>
<proteinExistence type="predicted"/>
<sequence>MIDLLRSDFIFTLGRNMDFNYRTNQLIAIMSLVVAAIGWILIGKISSGLYVGSGVFLTWSLSRELDPKHDYSAFLAAAFSGLNLFYYETIQLLVIFWIILLMRIVNGITGESQTFFDLFSVLGLSIYLSFNNENSIYLLVYVLAMALILINRQKSKKVLLASGISLGLFIIETFFMGYLTFNRADYLSLVNVFSLVVLGLSFVLFWFLSKEKVEDDKGNPVKRYELLASQFLFSAIILLLILFSQLAINNLIIYLSVIVGVAIYFIGYKLIKRD</sequence>
<dbReference type="AlphaFoldDB" id="A0A1X7MPG5"/>
<keyword evidence="1" id="KW-1133">Transmembrane helix</keyword>
<keyword evidence="1" id="KW-0472">Membrane</keyword>
<keyword evidence="1" id="KW-0812">Transmembrane</keyword>
<dbReference type="EMBL" id="FXBJ01000002">
    <property type="protein sequence ID" value="SMH26712.1"/>
    <property type="molecule type" value="Genomic_DNA"/>
</dbReference>
<keyword evidence="3" id="KW-1185">Reference proteome</keyword>
<evidence type="ECO:0000256" key="1">
    <source>
        <dbReference type="SAM" id="Phobius"/>
    </source>
</evidence>
<feature type="transmembrane region" description="Helical" evidence="1">
    <location>
        <begin position="227"/>
        <end position="246"/>
    </location>
</feature>
<feature type="transmembrane region" description="Helical" evidence="1">
    <location>
        <begin position="186"/>
        <end position="207"/>
    </location>
</feature>